<dbReference type="InterPro" id="IPR016162">
    <property type="entry name" value="Ald_DH_N"/>
</dbReference>
<comment type="caution">
    <text evidence="5">The sequence shown here is derived from an EMBL/GenBank/DDBJ whole genome shotgun (WGS) entry which is preliminary data.</text>
</comment>
<dbReference type="InterPro" id="IPR047110">
    <property type="entry name" value="GABD/Sad-like"/>
</dbReference>
<dbReference type="Pfam" id="PF00171">
    <property type="entry name" value="Aldedh"/>
    <property type="match status" value="1"/>
</dbReference>
<proteinExistence type="inferred from homology"/>
<feature type="domain" description="Aldehyde dehydrogenase" evidence="4">
    <location>
        <begin position="5"/>
        <end position="424"/>
    </location>
</feature>
<dbReference type="Gene3D" id="3.40.605.10">
    <property type="entry name" value="Aldehyde Dehydrogenase, Chain A, domain 1"/>
    <property type="match status" value="1"/>
</dbReference>
<dbReference type="InterPro" id="IPR015590">
    <property type="entry name" value="Aldehyde_DH_dom"/>
</dbReference>
<dbReference type="Gene3D" id="3.40.309.10">
    <property type="entry name" value="Aldehyde Dehydrogenase, Chain A, domain 2"/>
    <property type="match status" value="1"/>
</dbReference>
<accession>A0ABT0TQ79</accession>
<reference evidence="5 6" key="1">
    <citation type="submission" date="2022-05" db="EMBL/GenBank/DDBJ databases">
        <title>Flavobacterium sp., isolated from activated sludge.</title>
        <authorList>
            <person name="Ran Q."/>
        </authorList>
    </citation>
    <scope>NUCLEOTIDE SEQUENCE [LARGE SCALE GENOMIC DNA]</scope>
    <source>
        <strain evidence="5 6">HXWNR70</strain>
    </source>
</reference>
<protein>
    <submittedName>
        <fullName evidence="5">NAD-dependent succinate-semialdehyde dehydrogenase</fullName>
    </submittedName>
</protein>
<organism evidence="5 6">
    <name type="scientific">Flavobacterium luminosum</name>
    <dbReference type="NCBI Taxonomy" id="2949086"/>
    <lineage>
        <taxon>Bacteria</taxon>
        <taxon>Pseudomonadati</taxon>
        <taxon>Bacteroidota</taxon>
        <taxon>Flavobacteriia</taxon>
        <taxon>Flavobacteriales</taxon>
        <taxon>Flavobacteriaceae</taxon>
        <taxon>Flavobacterium</taxon>
    </lineage>
</organism>
<dbReference type="EMBL" id="JAMLJM010000007">
    <property type="protein sequence ID" value="MCL9809645.1"/>
    <property type="molecule type" value="Genomic_DNA"/>
</dbReference>
<gene>
    <name evidence="5" type="ORF">NAT50_09780</name>
</gene>
<dbReference type="SUPFAM" id="SSF53720">
    <property type="entry name" value="ALDH-like"/>
    <property type="match status" value="1"/>
</dbReference>
<evidence type="ECO:0000256" key="3">
    <source>
        <dbReference type="ARBA" id="ARBA00023002"/>
    </source>
</evidence>
<dbReference type="InterPro" id="IPR016161">
    <property type="entry name" value="Ald_DH/histidinol_DH"/>
</dbReference>
<dbReference type="CDD" id="cd07100">
    <property type="entry name" value="ALDH_SSADH1_GabD1"/>
    <property type="match status" value="1"/>
</dbReference>
<dbReference type="Proteomes" id="UP001317191">
    <property type="component" value="Unassembled WGS sequence"/>
</dbReference>
<comment type="similarity">
    <text evidence="1">Belongs to the aldehyde dehydrogenase family.</text>
</comment>
<dbReference type="PANTHER" id="PTHR43217">
    <property type="entry name" value="SUCCINATE SEMIALDEHYDE DEHYDROGENASE [NAD(P)+] SAD"/>
    <property type="match status" value="1"/>
</dbReference>
<evidence type="ECO:0000256" key="1">
    <source>
        <dbReference type="ARBA" id="ARBA00009986"/>
    </source>
</evidence>
<evidence type="ECO:0000256" key="2">
    <source>
        <dbReference type="ARBA" id="ARBA00022857"/>
    </source>
</evidence>
<name>A0ABT0TQ79_9FLAO</name>
<sequence length="429" mass="47380">MLSKINIANEAFGNWKKKTIAERMVLVKNLQLELEKNRNYYATLITKEMNKPITQSLAEVDKCGLLCDFYINNAAVFLETKHIKTEAVESFVTYEPLGVLLGIMPWNFPFWQVFRFAIPSIIAGNVVLVKHASNVPESAQSIENLFIKSGFPEGIYQNIAIKSDKVSEIIAHPFVKAVSLTGSEAAGSSVAAQAGKYLKKSLLELGGSNAFIVCNDANIDQTIRIAVNARMQNAGQSCIAAKRFLIHQDIFEAFTEKYKKALSELIQGDPMHPETQIGPMARIDLAEDLEKQVNQSVSMGAKIILGGQREGAFYSPTIITKVTPEMPVFKEETFGPVAVLLSFKTLDEAIALSNLSEFGLGVSIFTQNVESIKTRIPEFNEGAVFINEMVKSDPRLPFGGVKKSGYGRELAEEGIKEFVNTKTVVIQHF</sequence>
<keyword evidence="3" id="KW-0560">Oxidoreductase</keyword>
<dbReference type="InterPro" id="IPR044148">
    <property type="entry name" value="ALDH_GabD1-like"/>
</dbReference>
<dbReference type="RefSeq" id="WP_250593095.1">
    <property type="nucleotide sequence ID" value="NZ_JAMLJM010000007.1"/>
</dbReference>
<evidence type="ECO:0000313" key="6">
    <source>
        <dbReference type="Proteomes" id="UP001317191"/>
    </source>
</evidence>
<evidence type="ECO:0000259" key="4">
    <source>
        <dbReference type="Pfam" id="PF00171"/>
    </source>
</evidence>
<dbReference type="InterPro" id="IPR016163">
    <property type="entry name" value="Ald_DH_C"/>
</dbReference>
<evidence type="ECO:0000313" key="5">
    <source>
        <dbReference type="EMBL" id="MCL9809645.1"/>
    </source>
</evidence>
<keyword evidence="2" id="KW-0521">NADP</keyword>
<dbReference type="PANTHER" id="PTHR43217:SF1">
    <property type="entry name" value="SUCCINATE SEMIALDEHYDE DEHYDROGENASE [NAD(P)+] SAD"/>
    <property type="match status" value="1"/>
</dbReference>
<keyword evidence="6" id="KW-1185">Reference proteome</keyword>